<dbReference type="EMBL" id="SRRZ01000135">
    <property type="protein sequence ID" value="NQE37523.1"/>
    <property type="molecule type" value="Genomic_DNA"/>
</dbReference>
<evidence type="ECO:0000313" key="2">
    <source>
        <dbReference type="Proteomes" id="UP000702425"/>
    </source>
</evidence>
<sequence length="126" mass="14385">MTFQFKATEQEVIQIAVNAIRYSRPLGLGYLEALKELDIKLGDIDLEDGILDLDYVAGRCVKLFIRNIGGEMWEIAEHPTRDYQTWVGKYPTNEALVESVIKGDRLQNFPTEEFPAETFPPESFSL</sequence>
<keyword evidence="2" id="KW-1185">Reference proteome</keyword>
<gene>
    <name evidence="1" type="ORF">E5S67_05296</name>
</gene>
<accession>A0ABX2D4S1</accession>
<reference evidence="1 2" key="1">
    <citation type="journal article" date="2020" name="Sci. Rep.">
        <title>A novel cyanobacterial geosmin producer, revising GeoA distribution and dispersion patterns in Bacteria.</title>
        <authorList>
            <person name="Churro C."/>
            <person name="Semedo-Aguiar A.P."/>
            <person name="Silva A.D."/>
            <person name="Pereira-Leal J.B."/>
            <person name="Leite R.B."/>
        </authorList>
    </citation>
    <scope>NUCLEOTIDE SEQUENCE [LARGE SCALE GENOMIC DNA]</scope>
    <source>
        <strain evidence="1 2">IPMA8</strain>
    </source>
</reference>
<proteinExistence type="predicted"/>
<dbReference type="RefSeq" id="WP_216670732.1">
    <property type="nucleotide sequence ID" value="NZ_SRRZ01000135.1"/>
</dbReference>
<evidence type="ECO:0000313" key="1">
    <source>
        <dbReference type="EMBL" id="NQE37523.1"/>
    </source>
</evidence>
<organism evidence="1 2">
    <name type="scientific">Microcoleus asticus IPMA8</name>
    <dbReference type="NCBI Taxonomy" id="2563858"/>
    <lineage>
        <taxon>Bacteria</taxon>
        <taxon>Bacillati</taxon>
        <taxon>Cyanobacteriota</taxon>
        <taxon>Cyanophyceae</taxon>
        <taxon>Oscillatoriophycideae</taxon>
        <taxon>Oscillatoriales</taxon>
        <taxon>Microcoleaceae</taxon>
        <taxon>Microcoleus</taxon>
        <taxon>Microcoleus asticus</taxon>
    </lineage>
</organism>
<protein>
    <submittedName>
        <fullName evidence="1">Uncharacterized protein</fullName>
    </submittedName>
</protein>
<dbReference type="Proteomes" id="UP000702425">
    <property type="component" value="Unassembled WGS sequence"/>
</dbReference>
<comment type="caution">
    <text evidence="1">The sequence shown here is derived from an EMBL/GenBank/DDBJ whole genome shotgun (WGS) entry which is preliminary data.</text>
</comment>
<name>A0ABX2D4S1_9CYAN</name>